<dbReference type="InterPro" id="IPR001254">
    <property type="entry name" value="Trypsin_dom"/>
</dbReference>
<gene>
    <name evidence="2" type="ORF">SYV04_10385</name>
</gene>
<dbReference type="Proteomes" id="UP001291309">
    <property type="component" value="Unassembled WGS sequence"/>
</dbReference>
<sequence>MVLHSEEDRDNRYLSTVAVGDPSELCSGVLIHPRLVLTAAHCVCWPKDGRTVIDSTTCVQGAQVTAYAYERSNGEWVAQFRQGSVRPHEKFKARLGEGKSVLEASSDLAVIYLEKPFQDVVMGFQLTETEVEIDSEFVAVGYGLTELKRGKKGRRFFGRNTVTQKGRSNLQDRSDKDITFMFEMSGAHAADGDSGGPCFRENGQGRWLVGIVGQGDGSASRFTSIYPHLLWLKEHRERAEQLMSQKPGRSL</sequence>
<evidence type="ECO:0000313" key="2">
    <source>
        <dbReference type="EMBL" id="MDY7226799.1"/>
    </source>
</evidence>
<dbReference type="PANTHER" id="PTHR24260">
    <property type="match status" value="1"/>
</dbReference>
<dbReference type="InterPro" id="IPR051333">
    <property type="entry name" value="CLIP_Serine_Protease"/>
</dbReference>
<feature type="domain" description="Peptidase S1" evidence="1">
    <location>
        <begin position="1"/>
        <end position="237"/>
    </location>
</feature>
<accession>A0ABU5H1K9</accession>
<evidence type="ECO:0000313" key="3">
    <source>
        <dbReference type="Proteomes" id="UP001291309"/>
    </source>
</evidence>
<keyword evidence="3" id="KW-1185">Reference proteome</keyword>
<dbReference type="EMBL" id="JAXIVS010000003">
    <property type="protein sequence ID" value="MDY7226799.1"/>
    <property type="molecule type" value="Genomic_DNA"/>
</dbReference>
<proteinExistence type="predicted"/>
<dbReference type="PANTHER" id="PTHR24260:SF132">
    <property type="entry name" value="PEPTIDASE S1 DOMAIN-CONTAINING PROTEIN"/>
    <property type="match status" value="1"/>
</dbReference>
<reference evidence="2 3" key="1">
    <citation type="submission" date="2023-12" db="EMBL/GenBank/DDBJ databases">
        <title>the genome sequence of Hyalangium sp. s54d21.</title>
        <authorList>
            <person name="Zhang X."/>
        </authorList>
    </citation>
    <scope>NUCLEOTIDE SEQUENCE [LARGE SCALE GENOMIC DNA]</scope>
    <source>
        <strain evidence="3">s54d21</strain>
    </source>
</reference>
<dbReference type="InterPro" id="IPR018114">
    <property type="entry name" value="TRYPSIN_HIS"/>
</dbReference>
<dbReference type="SUPFAM" id="SSF50494">
    <property type="entry name" value="Trypsin-like serine proteases"/>
    <property type="match status" value="1"/>
</dbReference>
<dbReference type="Pfam" id="PF00089">
    <property type="entry name" value="Trypsin"/>
    <property type="match status" value="1"/>
</dbReference>
<dbReference type="InterPro" id="IPR043504">
    <property type="entry name" value="Peptidase_S1_PA_chymotrypsin"/>
</dbReference>
<protein>
    <submittedName>
        <fullName evidence="2">S1 family peptidase</fullName>
    </submittedName>
</protein>
<dbReference type="SMART" id="SM00020">
    <property type="entry name" value="Tryp_SPc"/>
    <property type="match status" value="1"/>
</dbReference>
<evidence type="ECO:0000259" key="1">
    <source>
        <dbReference type="PROSITE" id="PS50240"/>
    </source>
</evidence>
<dbReference type="InterPro" id="IPR001314">
    <property type="entry name" value="Peptidase_S1A"/>
</dbReference>
<dbReference type="PRINTS" id="PR00722">
    <property type="entry name" value="CHYMOTRYPSIN"/>
</dbReference>
<organism evidence="2 3">
    <name type="scientific">Hyalangium rubrum</name>
    <dbReference type="NCBI Taxonomy" id="3103134"/>
    <lineage>
        <taxon>Bacteria</taxon>
        <taxon>Pseudomonadati</taxon>
        <taxon>Myxococcota</taxon>
        <taxon>Myxococcia</taxon>
        <taxon>Myxococcales</taxon>
        <taxon>Cystobacterineae</taxon>
        <taxon>Archangiaceae</taxon>
        <taxon>Hyalangium</taxon>
    </lineage>
</organism>
<dbReference type="PROSITE" id="PS50240">
    <property type="entry name" value="TRYPSIN_DOM"/>
    <property type="match status" value="1"/>
</dbReference>
<dbReference type="InterPro" id="IPR009003">
    <property type="entry name" value="Peptidase_S1_PA"/>
</dbReference>
<name>A0ABU5H1K9_9BACT</name>
<comment type="caution">
    <text evidence="2">The sequence shown here is derived from an EMBL/GenBank/DDBJ whole genome shotgun (WGS) entry which is preliminary data.</text>
</comment>
<dbReference type="Gene3D" id="2.40.10.10">
    <property type="entry name" value="Trypsin-like serine proteases"/>
    <property type="match status" value="1"/>
</dbReference>
<dbReference type="PROSITE" id="PS00134">
    <property type="entry name" value="TRYPSIN_HIS"/>
    <property type="match status" value="1"/>
</dbReference>